<dbReference type="EMBL" id="JBDXSU010000001">
    <property type="protein sequence ID" value="MFB5188799.1"/>
    <property type="molecule type" value="Genomic_DNA"/>
</dbReference>
<evidence type="ECO:0000256" key="9">
    <source>
        <dbReference type="PIRNR" id="PIRNR006171"/>
    </source>
</evidence>
<evidence type="ECO:0000256" key="6">
    <source>
        <dbReference type="ARBA" id="ARBA00023125"/>
    </source>
</evidence>
<feature type="domain" description="Response regulatory" evidence="11">
    <location>
        <begin position="3"/>
        <end position="119"/>
    </location>
</feature>
<dbReference type="SUPFAM" id="SSF52172">
    <property type="entry name" value="CheY-like"/>
    <property type="match status" value="1"/>
</dbReference>
<dbReference type="RefSeq" id="WP_275475635.1">
    <property type="nucleotide sequence ID" value="NZ_CP162940.1"/>
</dbReference>
<dbReference type="PANTHER" id="PTHR45526">
    <property type="entry name" value="TRANSCRIPTIONAL REGULATORY PROTEIN DPIA"/>
    <property type="match status" value="1"/>
</dbReference>
<evidence type="ECO:0000256" key="3">
    <source>
        <dbReference type="ARBA" id="ARBA00022553"/>
    </source>
</evidence>
<dbReference type="Gene3D" id="3.40.50.2300">
    <property type="match status" value="1"/>
</dbReference>
<dbReference type="InterPro" id="IPR011006">
    <property type="entry name" value="CheY-like_superfamily"/>
</dbReference>
<dbReference type="InterPro" id="IPR024187">
    <property type="entry name" value="Sig_transdc_resp-reg_cit/mal"/>
</dbReference>
<organism evidence="12 13">
    <name type="scientific">Alicyclobacillus fastidiosus</name>
    <dbReference type="NCBI Taxonomy" id="392011"/>
    <lineage>
        <taxon>Bacteria</taxon>
        <taxon>Bacillati</taxon>
        <taxon>Bacillota</taxon>
        <taxon>Bacilli</taxon>
        <taxon>Bacillales</taxon>
        <taxon>Alicyclobacillaceae</taxon>
        <taxon>Alicyclobacillus</taxon>
    </lineage>
</organism>
<keyword evidence="13" id="KW-1185">Reference proteome</keyword>
<keyword evidence="6 9" id="KW-0238">DNA-binding</keyword>
<evidence type="ECO:0000256" key="10">
    <source>
        <dbReference type="PROSITE-ProRule" id="PRU00169"/>
    </source>
</evidence>
<evidence type="ECO:0000256" key="4">
    <source>
        <dbReference type="ARBA" id="ARBA00023012"/>
    </source>
</evidence>
<name>A0ABV5A920_9BACL</name>
<dbReference type="PANTHER" id="PTHR45526:SF1">
    <property type="entry name" value="TRANSCRIPTIONAL REGULATORY PROTEIN DCUR-RELATED"/>
    <property type="match status" value="1"/>
</dbReference>
<evidence type="ECO:0000256" key="7">
    <source>
        <dbReference type="ARBA" id="ARBA00023159"/>
    </source>
</evidence>
<evidence type="ECO:0000256" key="1">
    <source>
        <dbReference type="ARBA" id="ARBA00004496"/>
    </source>
</evidence>
<keyword evidence="7 9" id="KW-0010">Activator</keyword>
<dbReference type="PROSITE" id="PS50110">
    <property type="entry name" value="RESPONSE_REGULATORY"/>
    <property type="match status" value="1"/>
</dbReference>
<keyword evidence="8 9" id="KW-0804">Transcription</keyword>
<dbReference type="Pfam" id="PF00072">
    <property type="entry name" value="Response_reg"/>
    <property type="match status" value="1"/>
</dbReference>
<sequence>MIRVLIVEDDPMVAQINRTYLESIASFACVGAVGSVADAIALLEIEQVDLVLLDIFMPASNGLDFLRYLRQRCMGVDVIVISAASDIEHIQTALRLGAVDYLIKPFEFRRFKNALQAYEREQALLKSGDTLSQAQLDRLILHQDQSHSVAKSDIPKGMTRSTLQRAVEQLIAEPDRRFSTEEWARKVGISRVSMRKYARFLVDLDVVSCDIDYQTAGRPVYRYRLVESNVLRMDAYLPGWSSRQ</sequence>
<comment type="subcellular location">
    <subcellularLocation>
        <location evidence="1 9">Cytoplasm</location>
    </subcellularLocation>
</comment>
<dbReference type="Proteomes" id="UP001579974">
    <property type="component" value="Unassembled WGS sequence"/>
</dbReference>
<comment type="caution">
    <text evidence="12">The sequence shown here is derived from an EMBL/GenBank/DDBJ whole genome shotgun (WGS) entry which is preliminary data.</text>
</comment>
<dbReference type="InterPro" id="IPR051271">
    <property type="entry name" value="2C-system_Tx_regulators"/>
</dbReference>
<dbReference type="CDD" id="cd19925">
    <property type="entry name" value="REC_citrate_TCS"/>
    <property type="match status" value="1"/>
</dbReference>
<evidence type="ECO:0000256" key="5">
    <source>
        <dbReference type="ARBA" id="ARBA00023015"/>
    </source>
</evidence>
<gene>
    <name evidence="12" type="ORF">KKP3000_001232</name>
</gene>
<evidence type="ECO:0000313" key="13">
    <source>
        <dbReference type="Proteomes" id="UP001579974"/>
    </source>
</evidence>
<evidence type="ECO:0000313" key="12">
    <source>
        <dbReference type="EMBL" id="MFB5188799.1"/>
    </source>
</evidence>
<feature type="modified residue" description="4-aspartylphosphate" evidence="10">
    <location>
        <position position="54"/>
    </location>
</feature>
<keyword evidence="5 9" id="KW-0805">Transcription regulation</keyword>
<accession>A0ABV5A920</accession>
<dbReference type="SMART" id="SM00448">
    <property type="entry name" value="REC"/>
    <property type="match status" value="1"/>
</dbReference>
<evidence type="ECO:0000259" key="11">
    <source>
        <dbReference type="PROSITE" id="PS50110"/>
    </source>
</evidence>
<dbReference type="PIRSF" id="PIRSF006171">
    <property type="entry name" value="RR_citrat_malat"/>
    <property type="match status" value="1"/>
</dbReference>
<reference evidence="12 13" key="1">
    <citation type="journal article" date="2024" name="Int. J. Mol. Sci.">
        <title>Exploration of Alicyclobacillus spp. Genome in Search of Antibiotic Resistance.</title>
        <authorList>
            <person name="Bucka-Kolendo J."/>
            <person name="Kiousi D.E."/>
            <person name="Dekowska A."/>
            <person name="Mikolajczuk-Szczyrba A."/>
            <person name="Karadedos D.M."/>
            <person name="Michael P."/>
            <person name="Galanis A."/>
            <person name="Sokolowska B."/>
        </authorList>
    </citation>
    <scope>NUCLEOTIDE SEQUENCE [LARGE SCALE GENOMIC DNA]</scope>
    <source>
        <strain evidence="12 13">KKP 3000</strain>
    </source>
</reference>
<protein>
    <recommendedName>
        <fullName evidence="9">Transcriptional regulatory protein</fullName>
    </recommendedName>
</protein>
<keyword evidence="4 9" id="KW-0902">Two-component regulatory system</keyword>
<keyword evidence="3 10" id="KW-0597">Phosphoprotein</keyword>
<proteinExistence type="predicted"/>
<evidence type="ECO:0000256" key="2">
    <source>
        <dbReference type="ARBA" id="ARBA00022490"/>
    </source>
</evidence>
<evidence type="ECO:0000256" key="8">
    <source>
        <dbReference type="ARBA" id="ARBA00023163"/>
    </source>
</evidence>
<dbReference type="InterPro" id="IPR001789">
    <property type="entry name" value="Sig_transdc_resp-reg_receiver"/>
</dbReference>
<keyword evidence="2 9" id="KW-0963">Cytoplasm</keyword>